<organism evidence="5 6">
    <name type="scientific">Phyllobacterium brassicacearum</name>
    <dbReference type="NCBI Taxonomy" id="314235"/>
    <lineage>
        <taxon>Bacteria</taxon>
        <taxon>Pseudomonadati</taxon>
        <taxon>Pseudomonadota</taxon>
        <taxon>Alphaproteobacteria</taxon>
        <taxon>Hyphomicrobiales</taxon>
        <taxon>Phyllobacteriaceae</taxon>
        <taxon>Phyllobacterium</taxon>
    </lineage>
</organism>
<dbReference type="InterPro" id="IPR051600">
    <property type="entry name" value="Beta-PGM-like"/>
</dbReference>
<keyword evidence="4" id="KW-0460">Magnesium</keyword>
<proteinExistence type="inferred from homology"/>
<dbReference type="InterPro" id="IPR036412">
    <property type="entry name" value="HAD-like_sf"/>
</dbReference>
<comment type="cofactor">
    <cofactor evidence="1">
        <name>Mg(2+)</name>
        <dbReference type="ChEBI" id="CHEBI:18420"/>
    </cofactor>
</comment>
<sequence length="224" mass="24108">MPQNRFDLVIFDCDGVLVDSEPLATLAYHNVYANQGMTLPEGTIAQCVGMKQSDIIKRIADLTGHYLSDAAESGLWPETRRVFGQSLQPTPGIKLLLDELDTPRCVASSSSLKRIHFSLDTTGLAVFFGDAIYSSSMVKRGKPAPDLFLHAAKAMGADASGCVVIEDSPFGIEGAVAAGMTAIGYTGGTHTDKDHAQRLFDKGAAAVFSDWKDISYWMRAANDE</sequence>
<dbReference type="InterPro" id="IPR006439">
    <property type="entry name" value="HAD-SF_hydro_IA"/>
</dbReference>
<dbReference type="SFLD" id="SFLDS00003">
    <property type="entry name" value="Haloacid_Dehalogenase"/>
    <property type="match status" value="1"/>
</dbReference>
<comment type="similarity">
    <text evidence="2">Belongs to the HAD-like hydrolase superfamily. CbbY/CbbZ/Gph/YieH family.</text>
</comment>
<dbReference type="EMBL" id="PGGO01000004">
    <property type="protein sequence ID" value="PSH69651.1"/>
    <property type="molecule type" value="Genomic_DNA"/>
</dbReference>
<protein>
    <submittedName>
        <fullName evidence="5">HAD family phosphatase</fullName>
    </submittedName>
</protein>
<accession>A0A2P7BTC0</accession>
<evidence type="ECO:0000256" key="3">
    <source>
        <dbReference type="ARBA" id="ARBA00022723"/>
    </source>
</evidence>
<dbReference type="SFLD" id="SFLDG01129">
    <property type="entry name" value="C1.5:_HAD__Beta-PGM__Phosphata"/>
    <property type="match status" value="1"/>
</dbReference>
<dbReference type="GO" id="GO:0046872">
    <property type="term" value="F:metal ion binding"/>
    <property type="evidence" value="ECO:0007669"/>
    <property type="project" value="UniProtKB-KW"/>
</dbReference>
<dbReference type="Gene3D" id="3.40.50.1000">
    <property type="entry name" value="HAD superfamily/HAD-like"/>
    <property type="match status" value="1"/>
</dbReference>
<dbReference type="Gene3D" id="1.10.150.240">
    <property type="entry name" value="Putative phosphatase, domain 2"/>
    <property type="match status" value="1"/>
</dbReference>
<dbReference type="SUPFAM" id="SSF56784">
    <property type="entry name" value="HAD-like"/>
    <property type="match status" value="1"/>
</dbReference>
<dbReference type="OrthoDB" id="9797743at2"/>
<name>A0A2P7BTC0_9HYPH</name>
<dbReference type="RefSeq" id="WP_106710367.1">
    <property type="nucleotide sequence ID" value="NZ_PGGO01000004.1"/>
</dbReference>
<dbReference type="InterPro" id="IPR023214">
    <property type="entry name" value="HAD_sf"/>
</dbReference>
<evidence type="ECO:0000256" key="1">
    <source>
        <dbReference type="ARBA" id="ARBA00001946"/>
    </source>
</evidence>
<dbReference type="AlphaFoldDB" id="A0A2P7BTC0"/>
<comment type="caution">
    <text evidence="5">The sequence shown here is derived from an EMBL/GenBank/DDBJ whole genome shotgun (WGS) entry which is preliminary data.</text>
</comment>
<keyword evidence="6" id="KW-1185">Reference proteome</keyword>
<dbReference type="GO" id="GO:0003824">
    <property type="term" value="F:catalytic activity"/>
    <property type="evidence" value="ECO:0007669"/>
    <property type="project" value="UniProtKB-ARBA"/>
</dbReference>
<dbReference type="NCBIfam" id="TIGR01509">
    <property type="entry name" value="HAD-SF-IA-v3"/>
    <property type="match status" value="1"/>
</dbReference>
<evidence type="ECO:0000256" key="4">
    <source>
        <dbReference type="ARBA" id="ARBA00022842"/>
    </source>
</evidence>
<dbReference type="PANTHER" id="PTHR46193:SF10">
    <property type="entry name" value="6-PHOSPHOGLUCONATE PHOSPHATASE"/>
    <property type="match status" value="1"/>
</dbReference>
<evidence type="ECO:0000313" key="6">
    <source>
        <dbReference type="Proteomes" id="UP000241444"/>
    </source>
</evidence>
<evidence type="ECO:0000256" key="2">
    <source>
        <dbReference type="ARBA" id="ARBA00006171"/>
    </source>
</evidence>
<dbReference type="PANTHER" id="PTHR46193">
    <property type="entry name" value="6-PHOSPHOGLUCONATE PHOSPHATASE"/>
    <property type="match status" value="1"/>
</dbReference>
<reference evidence="6" key="1">
    <citation type="submission" date="2017-11" db="EMBL/GenBank/DDBJ databases">
        <authorList>
            <person name="Kuznetsova I."/>
            <person name="Sazanova A."/>
            <person name="Chirak E."/>
            <person name="Safronova V."/>
            <person name="Willems A."/>
        </authorList>
    </citation>
    <scope>NUCLEOTIDE SEQUENCE [LARGE SCALE GENOMIC DNA]</scope>
    <source>
        <strain evidence="6">STM 196</strain>
    </source>
</reference>
<dbReference type="CDD" id="cd07526">
    <property type="entry name" value="HAD_BPGM_like"/>
    <property type="match status" value="1"/>
</dbReference>
<dbReference type="InterPro" id="IPR023198">
    <property type="entry name" value="PGP-like_dom2"/>
</dbReference>
<gene>
    <name evidence="5" type="ORF">CU102_07095</name>
</gene>
<dbReference type="Proteomes" id="UP000241444">
    <property type="component" value="Unassembled WGS sequence"/>
</dbReference>
<keyword evidence="3" id="KW-0479">Metal-binding</keyword>
<dbReference type="SFLD" id="SFLDG01135">
    <property type="entry name" value="C1.5.6:_HAD__Beta-PGM__Phospha"/>
    <property type="match status" value="1"/>
</dbReference>
<evidence type="ECO:0000313" key="5">
    <source>
        <dbReference type="EMBL" id="PSH69651.1"/>
    </source>
</evidence>
<dbReference type="Pfam" id="PF00702">
    <property type="entry name" value="Hydrolase"/>
    <property type="match status" value="1"/>
</dbReference>